<sequence>MTPAGPEPFATSPNTLFATRVSRVRRLSPGFVRVTLAGSGLVRFAPHGLDQRVKILLGPTCPELVPGMPERDWRRVWRAVPEHRRPVLRSYTAYAVRSDEAEIDLDFYVHDPAGPASDWALGAAPGDPLLVSGPDVRAGRPDHGVQWEPGSEVREVLVAGDETAYPAVRGILTALPPAVRARVLLEAGDPADAATLDDVVGEHAVAVLRRGDRPGGLALVEAVTAWGHTHGAAAAVLGEGFYAWVATESTRVRAVRDALLAGGVDGSRVHTQGYWHHRGRVPRGV</sequence>
<dbReference type="InterPro" id="IPR039261">
    <property type="entry name" value="FNR_nucleotide-bd"/>
</dbReference>
<name>A0A3M2JQP1_9CELL</name>
<evidence type="ECO:0000259" key="1">
    <source>
        <dbReference type="PROSITE" id="PS51384"/>
    </source>
</evidence>
<dbReference type="InterPro" id="IPR013113">
    <property type="entry name" value="SIP_FAD-bd"/>
</dbReference>
<dbReference type="Pfam" id="PF08021">
    <property type="entry name" value="FAD_binding_9"/>
    <property type="match status" value="1"/>
</dbReference>
<dbReference type="AlphaFoldDB" id="A0A3M2JQP1"/>
<protein>
    <submittedName>
        <fullName evidence="2">Siderophore-interacting protein</fullName>
    </submittedName>
</protein>
<dbReference type="InterPro" id="IPR007037">
    <property type="entry name" value="SIP_rossman_dom"/>
</dbReference>
<feature type="domain" description="FAD-binding FR-type" evidence="1">
    <location>
        <begin position="14"/>
        <end position="141"/>
    </location>
</feature>
<accession>A0A3M2JQP1</accession>
<organism evidence="2 3">
    <name type="scientific">Cellulomonas triticagri</name>
    <dbReference type="NCBI Taxonomy" id="2483352"/>
    <lineage>
        <taxon>Bacteria</taxon>
        <taxon>Bacillati</taxon>
        <taxon>Actinomycetota</taxon>
        <taxon>Actinomycetes</taxon>
        <taxon>Micrococcales</taxon>
        <taxon>Cellulomonadaceae</taxon>
        <taxon>Cellulomonas</taxon>
    </lineage>
</organism>
<dbReference type="Proteomes" id="UP000269289">
    <property type="component" value="Unassembled WGS sequence"/>
</dbReference>
<dbReference type="InterPro" id="IPR039374">
    <property type="entry name" value="SIP_fam"/>
</dbReference>
<gene>
    <name evidence="2" type="ORF">EBM89_08440</name>
</gene>
<comment type="caution">
    <text evidence="2">The sequence shown here is derived from an EMBL/GenBank/DDBJ whole genome shotgun (WGS) entry which is preliminary data.</text>
</comment>
<evidence type="ECO:0000313" key="3">
    <source>
        <dbReference type="Proteomes" id="UP000269289"/>
    </source>
</evidence>
<keyword evidence="3" id="KW-1185">Reference proteome</keyword>
<dbReference type="InterPro" id="IPR017927">
    <property type="entry name" value="FAD-bd_FR_type"/>
</dbReference>
<dbReference type="EMBL" id="RFFI01000036">
    <property type="protein sequence ID" value="RMI12528.1"/>
    <property type="molecule type" value="Genomic_DNA"/>
</dbReference>
<dbReference type="Gene3D" id="2.40.30.10">
    <property type="entry name" value="Translation factors"/>
    <property type="match status" value="1"/>
</dbReference>
<proteinExistence type="predicted"/>
<dbReference type="Pfam" id="PF04954">
    <property type="entry name" value="SIP"/>
    <property type="match status" value="1"/>
</dbReference>
<dbReference type="GO" id="GO:0016491">
    <property type="term" value="F:oxidoreductase activity"/>
    <property type="evidence" value="ECO:0007669"/>
    <property type="project" value="InterPro"/>
</dbReference>
<dbReference type="PANTHER" id="PTHR30157">
    <property type="entry name" value="FERRIC REDUCTASE, NADPH-DEPENDENT"/>
    <property type="match status" value="1"/>
</dbReference>
<evidence type="ECO:0000313" key="2">
    <source>
        <dbReference type="EMBL" id="RMI12528.1"/>
    </source>
</evidence>
<dbReference type="InterPro" id="IPR017938">
    <property type="entry name" value="Riboflavin_synthase-like_b-brl"/>
</dbReference>
<reference evidence="2 3" key="1">
    <citation type="submission" date="2018-10" db="EMBL/GenBank/DDBJ databases">
        <title>Isolation, diversity and antifungal activity of actinobacteria from wheat.</title>
        <authorList>
            <person name="Han C."/>
        </authorList>
    </citation>
    <scope>NUCLEOTIDE SEQUENCE [LARGE SCALE GENOMIC DNA]</scope>
    <source>
        <strain evidence="2 3">NEAU-YY56</strain>
    </source>
</reference>
<dbReference type="RefSeq" id="WP_122148999.1">
    <property type="nucleotide sequence ID" value="NZ_RFFI01000036.1"/>
</dbReference>
<dbReference type="SUPFAM" id="SSF63380">
    <property type="entry name" value="Riboflavin synthase domain-like"/>
    <property type="match status" value="1"/>
</dbReference>
<dbReference type="Gene3D" id="3.40.50.80">
    <property type="entry name" value="Nucleotide-binding domain of ferredoxin-NADP reductase (FNR) module"/>
    <property type="match status" value="1"/>
</dbReference>
<dbReference type="OrthoDB" id="3291337at2"/>
<dbReference type="PROSITE" id="PS51384">
    <property type="entry name" value="FAD_FR"/>
    <property type="match status" value="1"/>
</dbReference>
<dbReference type="CDD" id="cd06193">
    <property type="entry name" value="siderophore_interacting"/>
    <property type="match status" value="1"/>
</dbReference>
<dbReference type="PANTHER" id="PTHR30157:SF0">
    <property type="entry name" value="NADPH-DEPENDENT FERRIC-CHELATE REDUCTASE"/>
    <property type="match status" value="1"/>
</dbReference>